<organism evidence="2 3">
    <name type="scientific">Planomonospora alba</name>
    <dbReference type="NCBI Taxonomy" id="161354"/>
    <lineage>
        <taxon>Bacteria</taxon>
        <taxon>Bacillati</taxon>
        <taxon>Actinomycetota</taxon>
        <taxon>Actinomycetes</taxon>
        <taxon>Streptosporangiales</taxon>
        <taxon>Streptosporangiaceae</taxon>
        <taxon>Planomonospora</taxon>
    </lineage>
</organism>
<name>A0ABP6MN02_9ACTN</name>
<feature type="transmembrane region" description="Helical" evidence="1">
    <location>
        <begin position="98"/>
        <end position="115"/>
    </location>
</feature>
<evidence type="ECO:0000313" key="3">
    <source>
        <dbReference type="Proteomes" id="UP001500320"/>
    </source>
</evidence>
<evidence type="ECO:0000313" key="2">
    <source>
        <dbReference type="EMBL" id="GAA3114774.1"/>
    </source>
</evidence>
<gene>
    <name evidence="2" type="ORF">GCM10010466_02250</name>
</gene>
<dbReference type="InterPro" id="IPR037185">
    <property type="entry name" value="EmrE-like"/>
</dbReference>
<feature type="transmembrane region" description="Helical" evidence="1">
    <location>
        <begin position="158"/>
        <end position="178"/>
    </location>
</feature>
<feature type="transmembrane region" description="Helical" evidence="1">
    <location>
        <begin position="213"/>
        <end position="234"/>
    </location>
</feature>
<evidence type="ECO:0000256" key="1">
    <source>
        <dbReference type="SAM" id="Phobius"/>
    </source>
</evidence>
<feature type="transmembrane region" description="Helical" evidence="1">
    <location>
        <begin position="43"/>
        <end position="64"/>
    </location>
</feature>
<dbReference type="EMBL" id="BAAAUT010000002">
    <property type="protein sequence ID" value="GAA3114774.1"/>
    <property type="molecule type" value="Genomic_DNA"/>
</dbReference>
<dbReference type="NCBIfam" id="NF038012">
    <property type="entry name" value="DMT_1"/>
    <property type="match status" value="1"/>
</dbReference>
<sequence length="276" mass="26904">MTVLAAGLALAGSLFFALGAALQQFEAVGAAGPALTRLLRRPRWLLGGLAIGAGTALHIVALRYGPLTVVQPMGVASLLFALPCAAALRHRRPRRGELASAAVIAAGLAGLVLVVPEHGGPPSLGIGKAAALLAAAAAVALALRAAAGRVSPAGRAALLATGAGVLYGATATLARVLVSGGVELWLLLATPVPALFALALLQRAYAVGHFGLAFAALQVADPLTAVAFGALLLGEPLPTGVASTLTALAAAGLTAAGTVALARTTPLSPAPGPTGP</sequence>
<keyword evidence="1" id="KW-0812">Transmembrane</keyword>
<dbReference type="Proteomes" id="UP001500320">
    <property type="component" value="Unassembled WGS sequence"/>
</dbReference>
<evidence type="ECO:0008006" key="4">
    <source>
        <dbReference type="Google" id="ProtNLM"/>
    </source>
</evidence>
<proteinExistence type="predicted"/>
<dbReference type="PANTHER" id="PTHR40761:SF1">
    <property type="entry name" value="CONSERVED INTEGRAL MEMBRANE ALANINE VALINE AND LEUCINE RICH PROTEIN-RELATED"/>
    <property type="match status" value="1"/>
</dbReference>
<feature type="transmembrane region" description="Helical" evidence="1">
    <location>
        <begin position="127"/>
        <end position="146"/>
    </location>
</feature>
<dbReference type="RefSeq" id="WP_344854858.1">
    <property type="nucleotide sequence ID" value="NZ_BAAAUT010000002.1"/>
</dbReference>
<dbReference type="PANTHER" id="PTHR40761">
    <property type="entry name" value="CONSERVED INTEGRAL MEMBRANE ALANINE VALINE AND LEUCINE RICH PROTEIN-RELATED"/>
    <property type="match status" value="1"/>
</dbReference>
<keyword evidence="1" id="KW-1133">Transmembrane helix</keyword>
<feature type="transmembrane region" description="Helical" evidence="1">
    <location>
        <begin position="240"/>
        <end position="262"/>
    </location>
</feature>
<dbReference type="SUPFAM" id="SSF103481">
    <property type="entry name" value="Multidrug resistance efflux transporter EmrE"/>
    <property type="match status" value="1"/>
</dbReference>
<keyword evidence="1" id="KW-0472">Membrane</keyword>
<comment type="caution">
    <text evidence="2">The sequence shown here is derived from an EMBL/GenBank/DDBJ whole genome shotgun (WGS) entry which is preliminary data.</text>
</comment>
<reference evidence="3" key="1">
    <citation type="journal article" date="2019" name="Int. J. Syst. Evol. Microbiol.">
        <title>The Global Catalogue of Microorganisms (GCM) 10K type strain sequencing project: providing services to taxonomists for standard genome sequencing and annotation.</title>
        <authorList>
            <consortium name="The Broad Institute Genomics Platform"/>
            <consortium name="The Broad Institute Genome Sequencing Center for Infectious Disease"/>
            <person name="Wu L."/>
            <person name="Ma J."/>
        </authorList>
    </citation>
    <scope>NUCLEOTIDE SEQUENCE [LARGE SCALE GENOMIC DNA]</scope>
    <source>
        <strain evidence="3">JCM 9373</strain>
    </source>
</reference>
<keyword evidence="3" id="KW-1185">Reference proteome</keyword>
<feature type="transmembrane region" description="Helical" evidence="1">
    <location>
        <begin position="184"/>
        <end position="201"/>
    </location>
</feature>
<accession>A0ABP6MN02</accession>
<protein>
    <recommendedName>
        <fullName evidence="4">Integral membrane protein</fullName>
    </recommendedName>
</protein>